<proteinExistence type="inferred from homology"/>
<sequence length="169" mass="18855">MASRLSIRNTKADDGKRIWRLAVDSGRLDVNSSYCYIMLCDYFSDTCFVAEIDGEAAGFVTSFIHPLNPELLFVWQMAVAEEHRGQGIAELLLHHLMESESCKKVRYLETTVSPGNSASRRVLSKLSERIGTSMVISKGYTSALFPEGKHEEEPLIRLGPLQKTSIPTS</sequence>
<evidence type="ECO:0000256" key="8">
    <source>
        <dbReference type="ARBA" id="ARBA00048924"/>
    </source>
</evidence>
<evidence type="ECO:0000313" key="11">
    <source>
        <dbReference type="EMBL" id="TBL68495.1"/>
    </source>
</evidence>
<keyword evidence="12" id="KW-1185">Reference proteome</keyword>
<evidence type="ECO:0000256" key="1">
    <source>
        <dbReference type="ARBA" id="ARBA00003741"/>
    </source>
</evidence>
<evidence type="ECO:0000256" key="9">
    <source>
        <dbReference type="RuleBase" id="RU365045"/>
    </source>
</evidence>
<dbReference type="EMBL" id="SIRE01000045">
    <property type="protein sequence ID" value="TBL68495.1"/>
    <property type="molecule type" value="Genomic_DNA"/>
</dbReference>
<gene>
    <name evidence="9 11" type="primary">ectA</name>
    <name evidence="11" type="ORF">EYB31_38005</name>
</gene>
<evidence type="ECO:0000256" key="2">
    <source>
        <dbReference type="ARBA" id="ARBA00004978"/>
    </source>
</evidence>
<evidence type="ECO:0000256" key="5">
    <source>
        <dbReference type="ARBA" id="ARBA00017935"/>
    </source>
</evidence>
<reference evidence="11 12" key="1">
    <citation type="submission" date="2019-02" db="EMBL/GenBank/DDBJ databases">
        <title>Paenibacillus sp. nov., isolated from surface-sterilized tissue of Thalictrum simplex L.</title>
        <authorList>
            <person name="Tuo L."/>
        </authorList>
    </citation>
    <scope>NUCLEOTIDE SEQUENCE [LARGE SCALE GENOMIC DNA]</scope>
    <source>
        <strain evidence="11 12">N2SHLJ1</strain>
    </source>
</reference>
<evidence type="ECO:0000256" key="4">
    <source>
        <dbReference type="ARBA" id="ARBA00012355"/>
    </source>
</evidence>
<dbReference type="Pfam" id="PF00583">
    <property type="entry name" value="Acetyltransf_1"/>
    <property type="match status" value="1"/>
</dbReference>
<evidence type="ECO:0000256" key="6">
    <source>
        <dbReference type="ARBA" id="ARBA00022679"/>
    </source>
</evidence>
<dbReference type="Gene3D" id="3.40.630.30">
    <property type="match status" value="1"/>
</dbReference>
<dbReference type="UniPathway" id="UPA00067">
    <property type="reaction ID" value="UER00122"/>
</dbReference>
<comment type="similarity">
    <text evidence="3 9">Belongs to the acetyltransferase family. EctA subfamily.</text>
</comment>
<dbReference type="Proteomes" id="UP000293142">
    <property type="component" value="Unassembled WGS sequence"/>
</dbReference>
<name>A0A4Q9DCU5_9BACL</name>
<dbReference type="RefSeq" id="WP_131018848.1">
    <property type="nucleotide sequence ID" value="NZ_SIRE01000045.1"/>
</dbReference>
<dbReference type="SUPFAM" id="SSF55729">
    <property type="entry name" value="Acyl-CoA N-acyltransferases (Nat)"/>
    <property type="match status" value="1"/>
</dbReference>
<dbReference type="EC" id="2.3.1.178" evidence="4 9"/>
<organism evidence="11 12">
    <name type="scientific">Paenibacillus thalictri</name>
    <dbReference type="NCBI Taxonomy" id="2527873"/>
    <lineage>
        <taxon>Bacteria</taxon>
        <taxon>Bacillati</taxon>
        <taxon>Bacillota</taxon>
        <taxon>Bacilli</taxon>
        <taxon>Bacillales</taxon>
        <taxon>Paenibacillaceae</taxon>
        <taxon>Paenibacillus</taxon>
    </lineage>
</organism>
<keyword evidence="6 9" id="KW-0808">Transferase</keyword>
<evidence type="ECO:0000259" key="10">
    <source>
        <dbReference type="PROSITE" id="PS51186"/>
    </source>
</evidence>
<evidence type="ECO:0000256" key="3">
    <source>
        <dbReference type="ARBA" id="ARBA00010712"/>
    </source>
</evidence>
<dbReference type="GO" id="GO:0019491">
    <property type="term" value="P:ectoine biosynthetic process"/>
    <property type="evidence" value="ECO:0007669"/>
    <property type="project" value="UniProtKB-UniPathway"/>
</dbReference>
<accession>A0A4Q9DCU5</accession>
<evidence type="ECO:0000313" key="12">
    <source>
        <dbReference type="Proteomes" id="UP000293142"/>
    </source>
</evidence>
<protein>
    <recommendedName>
        <fullName evidence="5 9">L-2,4-diaminobutyric acid acetyltransferase</fullName>
        <shortName evidence="9">DABA acetyltransferase</shortName>
        <ecNumber evidence="4 9">2.3.1.178</ecNumber>
    </recommendedName>
</protein>
<dbReference type="InterPro" id="IPR012772">
    <property type="entry name" value="Ectoine_EctA"/>
</dbReference>
<comment type="function">
    <text evidence="1 9">Catalyzes the acetylation of L-2,4-diaminobutyrate (DABA) to gamma-N-acetyl-alpha,gamma-diaminobutyric acid (ADABA) with acetyl coenzyme A.</text>
</comment>
<feature type="domain" description="N-acetyltransferase" evidence="10">
    <location>
        <begin position="5"/>
        <end position="160"/>
    </location>
</feature>
<dbReference type="GO" id="GO:0033816">
    <property type="term" value="F:diaminobutyrate acetyltransferase activity"/>
    <property type="evidence" value="ECO:0007669"/>
    <property type="project" value="UniProtKB-EC"/>
</dbReference>
<dbReference type="AlphaFoldDB" id="A0A4Q9DCU5"/>
<comment type="catalytic activity">
    <reaction evidence="8 9">
        <text>L-2,4-diaminobutanoate + acetyl-CoA = (2S)-4-acetamido-2-aminobutanoate + CoA + H(+)</text>
        <dbReference type="Rhea" id="RHEA:16901"/>
        <dbReference type="ChEBI" id="CHEBI:15378"/>
        <dbReference type="ChEBI" id="CHEBI:57287"/>
        <dbReference type="ChEBI" id="CHEBI:57288"/>
        <dbReference type="ChEBI" id="CHEBI:58761"/>
        <dbReference type="ChEBI" id="CHEBI:58929"/>
        <dbReference type="EC" id="2.3.1.178"/>
    </reaction>
</comment>
<dbReference type="OrthoDB" id="2436196at2"/>
<keyword evidence="7 9" id="KW-0012">Acyltransferase</keyword>
<evidence type="ECO:0000256" key="7">
    <source>
        <dbReference type="ARBA" id="ARBA00023315"/>
    </source>
</evidence>
<dbReference type="CDD" id="cd04301">
    <property type="entry name" value="NAT_SF"/>
    <property type="match status" value="1"/>
</dbReference>
<dbReference type="InterPro" id="IPR016181">
    <property type="entry name" value="Acyl_CoA_acyltransferase"/>
</dbReference>
<dbReference type="PROSITE" id="PS51186">
    <property type="entry name" value="GNAT"/>
    <property type="match status" value="1"/>
</dbReference>
<comment type="pathway">
    <text evidence="2 9">Amine and polyamine biosynthesis; ectoine biosynthesis; L-ectoine from L-aspartate 4-semialdehyde: step 2/3.</text>
</comment>
<dbReference type="InterPro" id="IPR000182">
    <property type="entry name" value="GNAT_dom"/>
</dbReference>
<comment type="caution">
    <text evidence="11">The sequence shown here is derived from an EMBL/GenBank/DDBJ whole genome shotgun (WGS) entry which is preliminary data.</text>
</comment>
<dbReference type="NCBIfam" id="TIGR02406">
    <property type="entry name" value="ectoine_EctA"/>
    <property type="match status" value="1"/>
</dbReference>